<organism evidence="3 4">
    <name type="scientific">Athelia psychrophila</name>
    <dbReference type="NCBI Taxonomy" id="1759441"/>
    <lineage>
        <taxon>Eukaryota</taxon>
        <taxon>Fungi</taxon>
        <taxon>Dikarya</taxon>
        <taxon>Basidiomycota</taxon>
        <taxon>Agaricomycotina</taxon>
        <taxon>Agaricomycetes</taxon>
        <taxon>Agaricomycetidae</taxon>
        <taxon>Atheliales</taxon>
        <taxon>Atheliaceae</taxon>
        <taxon>Athelia</taxon>
    </lineage>
</organism>
<dbReference type="EMBL" id="KV417614">
    <property type="protein sequence ID" value="KZP14630.1"/>
    <property type="molecule type" value="Genomic_DNA"/>
</dbReference>
<feature type="compositionally biased region" description="Acidic residues" evidence="1">
    <location>
        <begin position="547"/>
        <end position="570"/>
    </location>
</feature>
<evidence type="ECO:0000259" key="2">
    <source>
        <dbReference type="Pfam" id="PF12937"/>
    </source>
</evidence>
<dbReference type="Proteomes" id="UP000076532">
    <property type="component" value="Unassembled WGS sequence"/>
</dbReference>
<feature type="region of interest" description="Disordered" evidence="1">
    <location>
        <begin position="545"/>
        <end position="576"/>
    </location>
</feature>
<dbReference type="OrthoDB" id="2883352at2759"/>
<dbReference type="SUPFAM" id="SSF81383">
    <property type="entry name" value="F-box domain"/>
    <property type="match status" value="1"/>
</dbReference>
<dbReference type="PANTHER" id="PTHR38926">
    <property type="entry name" value="F-BOX DOMAIN CONTAINING PROTEIN, EXPRESSED"/>
    <property type="match status" value="1"/>
</dbReference>
<dbReference type="Pfam" id="PF12937">
    <property type="entry name" value="F-box-like"/>
    <property type="match status" value="1"/>
</dbReference>
<dbReference type="InterPro" id="IPR036047">
    <property type="entry name" value="F-box-like_dom_sf"/>
</dbReference>
<dbReference type="InterPro" id="IPR032675">
    <property type="entry name" value="LRR_dom_sf"/>
</dbReference>
<evidence type="ECO:0000313" key="4">
    <source>
        <dbReference type="Proteomes" id="UP000076532"/>
    </source>
</evidence>
<dbReference type="Gene3D" id="3.80.10.10">
    <property type="entry name" value="Ribonuclease Inhibitor"/>
    <property type="match status" value="1"/>
</dbReference>
<keyword evidence="4" id="KW-1185">Reference proteome</keyword>
<dbReference type="AlphaFoldDB" id="A0A166DEP0"/>
<gene>
    <name evidence="3" type="ORF">FIBSPDRAFT_935634</name>
</gene>
<reference evidence="3 4" key="1">
    <citation type="journal article" date="2016" name="Mol. Biol. Evol.">
        <title>Comparative Genomics of Early-Diverging Mushroom-Forming Fungi Provides Insights into the Origins of Lignocellulose Decay Capabilities.</title>
        <authorList>
            <person name="Nagy L.G."/>
            <person name="Riley R."/>
            <person name="Tritt A."/>
            <person name="Adam C."/>
            <person name="Daum C."/>
            <person name="Floudas D."/>
            <person name="Sun H."/>
            <person name="Yadav J.S."/>
            <person name="Pangilinan J."/>
            <person name="Larsson K.H."/>
            <person name="Matsuura K."/>
            <person name="Barry K."/>
            <person name="Labutti K."/>
            <person name="Kuo R."/>
            <person name="Ohm R.A."/>
            <person name="Bhattacharya S.S."/>
            <person name="Shirouzu T."/>
            <person name="Yoshinaga Y."/>
            <person name="Martin F.M."/>
            <person name="Grigoriev I.V."/>
            <person name="Hibbett D.S."/>
        </authorList>
    </citation>
    <scope>NUCLEOTIDE SEQUENCE [LARGE SCALE GENOMIC DNA]</scope>
    <source>
        <strain evidence="3 4">CBS 109695</strain>
    </source>
</reference>
<evidence type="ECO:0000313" key="3">
    <source>
        <dbReference type="EMBL" id="KZP14630.1"/>
    </source>
</evidence>
<evidence type="ECO:0000256" key="1">
    <source>
        <dbReference type="SAM" id="MobiDB-lite"/>
    </source>
</evidence>
<dbReference type="Gene3D" id="1.20.1280.50">
    <property type="match status" value="1"/>
</dbReference>
<dbReference type="InterPro" id="IPR001810">
    <property type="entry name" value="F-box_dom"/>
</dbReference>
<dbReference type="SUPFAM" id="SSF52047">
    <property type="entry name" value="RNI-like"/>
    <property type="match status" value="1"/>
</dbReference>
<sequence>MTMSTLELASNCTCQAARLAKPLGSLRSSISDILGPFGAPSLQECAMVREKILQIAADMSELDNEIGRVKKILERLSQNRVVLQKHSDAHQNLLNLTRGLPVEILGEIFIQLQDMQGGRSIAPTRVCRHWREVAVGTSRLWTHIDIQCGNWCALGDAEMTSIWLQRSGGQPLNITISAIYTGAEENPALDALLHNQAHRWNDVKLIVTTAMLSFLKNIPKGLPMLHTLHIDGPDADLGIASLNNFSDASALRVLTLEKRVSLESSQWLPEFPWAQLTTFNLMGGRNYSYTSQDACSALRKTVNLRYCTMAIKTSWPFATNPPSSIRLRDLISLDISALKWENVEDIINVLNLPALTELKIISTQITVAAVPECVAALITRSGCQLQHLSFGAPGVSFNHDGLLELLKLTPMLSELELQFGPSIGVDNSLMDLLTHKPDHAAGLCCLLPNLTSIRLTVHSAFSYEAFLDVLSSRRHVGACDAGGVGLAQLRKAVLITWAAVTASGRRAYYLPQETFEGFRGLRESGLDLYVIDRCRKRSLKEYFTPGAEEDDFHSEKEEEEEDEEEDDSGSGDDYHP</sequence>
<protein>
    <recommendedName>
        <fullName evidence="2">F-box domain-containing protein</fullName>
    </recommendedName>
</protein>
<proteinExistence type="predicted"/>
<name>A0A166DEP0_9AGAM</name>
<feature type="domain" description="F-box" evidence="2">
    <location>
        <begin position="99"/>
        <end position="146"/>
    </location>
</feature>
<accession>A0A166DEP0</accession>
<dbReference type="STRING" id="436010.A0A166DEP0"/>
<dbReference type="PANTHER" id="PTHR38926:SF5">
    <property type="entry name" value="F-BOX AND LEUCINE-RICH REPEAT PROTEIN 6"/>
    <property type="match status" value="1"/>
</dbReference>